<accession>A0ABT3MX45</accession>
<dbReference type="EMBL" id="JAPFCC010000001">
    <property type="protein sequence ID" value="MCW7553956.1"/>
    <property type="molecule type" value="Genomic_DNA"/>
</dbReference>
<organism evidence="1 2">
    <name type="scientific">Endozoicomonas gorgoniicola</name>
    <dbReference type="NCBI Taxonomy" id="1234144"/>
    <lineage>
        <taxon>Bacteria</taxon>
        <taxon>Pseudomonadati</taxon>
        <taxon>Pseudomonadota</taxon>
        <taxon>Gammaproteobacteria</taxon>
        <taxon>Oceanospirillales</taxon>
        <taxon>Endozoicomonadaceae</taxon>
        <taxon>Endozoicomonas</taxon>
    </lineage>
</organism>
<reference evidence="1 2" key="1">
    <citation type="submission" date="2022-10" db="EMBL/GenBank/DDBJ databases">
        <title>High-quality genome sequences of two octocoral-associated bacteria, Endozoicomonas euniceicola EF212 and Endozoicomonas gorgoniicola PS125.</title>
        <authorList>
            <person name="Chiou Y.-J."/>
            <person name="Chen Y.-H."/>
        </authorList>
    </citation>
    <scope>NUCLEOTIDE SEQUENCE [LARGE SCALE GENOMIC DNA]</scope>
    <source>
        <strain evidence="1 2">PS125</strain>
    </source>
</reference>
<comment type="caution">
    <text evidence="1">The sequence shown here is derived from an EMBL/GenBank/DDBJ whole genome shotgun (WGS) entry which is preliminary data.</text>
</comment>
<sequence>MTDIINTSVPFWPEQKVAKYDSEIPLLYREENNYLDKNWPDNGPSQDQAIDQLKNVKKGWISSFKLKNKDSVMITLLISKYKVNVSVGNSNGNSRLWLSRIFFANNQDRQRMLENGALVSFDGLSIMSNCSKLTGKSTSTGQRKLS</sequence>
<dbReference type="Proteomes" id="UP001209854">
    <property type="component" value="Unassembled WGS sequence"/>
</dbReference>
<evidence type="ECO:0000313" key="1">
    <source>
        <dbReference type="EMBL" id="MCW7553956.1"/>
    </source>
</evidence>
<dbReference type="RefSeq" id="WP_262563695.1">
    <property type="nucleotide sequence ID" value="NZ_JAPFCC010000001.1"/>
</dbReference>
<name>A0ABT3MX45_9GAMM</name>
<proteinExistence type="predicted"/>
<protein>
    <submittedName>
        <fullName evidence="1">Uncharacterized protein</fullName>
    </submittedName>
</protein>
<gene>
    <name evidence="1" type="ORF">NX722_15265</name>
</gene>
<evidence type="ECO:0000313" key="2">
    <source>
        <dbReference type="Proteomes" id="UP001209854"/>
    </source>
</evidence>
<keyword evidence="2" id="KW-1185">Reference proteome</keyword>